<evidence type="ECO:0000256" key="2">
    <source>
        <dbReference type="SAM" id="MobiDB-lite"/>
    </source>
</evidence>
<evidence type="ECO:0000256" key="1">
    <source>
        <dbReference type="ARBA" id="ARBA00023125"/>
    </source>
</evidence>
<protein>
    <submittedName>
        <fullName evidence="4">DNA-binding transcriptional MerR regulator</fullName>
    </submittedName>
</protein>
<organism evidence="4 5">
    <name type="scientific">Amycolatopsis sulphurea</name>
    <dbReference type="NCBI Taxonomy" id="76022"/>
    <lineage>
        <taxon>Bacteria</taxon>
        <taxon>Bacillati</taxon>
        <taxon>Actinomycetota</taxon>
        <taxon>Actinomycetes</taxon>
        <taxon>Pseudonocardiales</taxon>
        <taxon>Pseudonocardiaceae</taxon>
        <taxon>Amycolatopsis</taxon>
    </lineage>
</organism>
<keyword evidence="1 4" id="KW-0238">DNA-binding</keyword>
<feature type="domain" description="HTH merR-type" evidence="3">
    <location>
        <begin position="2"/>
        <end position="71"/>
    </location>
</feature>
<proteinExistence type="predicted"/>
<dbReference type="PANTHER" id="PTHR30204">
    <property type="entry name" value="REDOX-CYCLING DRUG-SENSING TRANSCRIPTIONAL ACTIVATOR SOXR"/>
    <property type="match status" value="1"/>
</dbReference>
<dbReference type="PANTHER" id="PTHR30204:SF93">
    <property type="entry name" value="HTH MERR-TYPE DOMAIN-CONTAINING PROTEIN"/>
    <property type="match status" value="1"/>
</dbReference>
<dbReference type="AlphaFoldDB" id="A0A2A9FHP1"/>
<dbReference type="EMBL" id="PDJK01000002">
    <property type="protein sequence ID" value="PFG50251.1"/>
    <property type="molecule type" value="Genomic_DNA"/>
</dbReference>
<dbReference type="GO" id="GO:0003700">
    <property type="term" value="F:DNA-binding transcription factor activity"/>
    <property type="evidence" value="ECO:0007669"/>
    <property type="project" value="InterPro"/>
</dbReference>
<gene>
    <name evidence="4" type="ORF">ATK36_5465</name>
</gene>
<dbReference type="SMART" id="SM00422">
    <property type="entry name" value="HTH_MERR"/>
    <property type="match status" value="1"/>
</dbReference>
<dbReference type="PROSITE" id="PS50937">
    <property type="entry name" value="HTH_MERR_2"/>
    <property type="match status" value="1"/>
</dbReference>
<dbReference type="InterPro" id="IPR009061">
    <property type="entry name" value="DNA-bd_dom_put_sf"/>
</dbReference>
<dbReference type="Gene3D" id="1.10.1660.10">
    <property type="match status" value="1"/>
</dbReference>
<feature type="region of interest" description="Disordered" evidence="2">
    <location>
        <begin position="243"/>
        <end position="265"/>
    </location>
</feature>
<dbReference type="InterPro" id="IPR000551">
    <property type="entry name" value="MerR-type_HTH_dom"/>
</dbReference>
<dbReference type="RefSeq" id="WP_098514012.1">
    <property type="nucleotide sequence ID" value="NZ_JBIAKZ010000012.1"/>
</dbReference>
<dbReference type="Proteomes" id="UP000243542">
    <property type="component" value="Unassembled WGS sequence"/>
</dbReference>
<reference evidence="4 5" key="1">
    <citation type="submission" date="2017-10" db="EMBL/GenBank/DDBJ databases">
        <title>Sequencing the genomes of 1000 actinobacteria strains.</title>
        <authorList>
            <person name="Klenk H.-P."/>
        </authorList>
    </citation>
    <scope>NUCLEOTIDE SEQUENCE [LARGE SCALE GENOMIC DNA]</scope>
    <source>
        <strain evidence="4 5">DSM 46092</strain>
    </source>
</reference>
<dbReference type="InterPro" id="IPR047057">
    <property type="entry name" value="MerR_fam"/>
</dbReference>
<dbReference type="GO" id="GO:0003677">
    <property type="term" value="F:DNA binding"/>
    <property type="evidence" value="ECO:0007669"/>
    <property type="project" value="UniProtKB-KW"/>
</dbReference>
<accession>A0A2A9FHP1</accession>
<dbReference type="SUPFAM" id="SSF46955">
    <property type="entry name" value="Putative DNA-binding domain"/>
    <property type="match status" value="1"/>
</dbReference>
<dbReference type="PRINTS" id="PR00040">
    <property type="entry name" value="HTHMERR"/>
</dbReference>
<comment type="caution">
    <text evidence="4">The sequence shown here is derived from an EMBL/GenBank/DDBJ whole genome shotgun (WGS) entry which is preliminary data.</text>
</comment>
<evidence type="ECO:0000313" key="4">
    <source>
        <dbReference type="EMBL" id="PFG50251.1"/>
    </source>
</evidence>
<evidence type="ECO:0000259" key="3">
    <source>
        <dbReference type="PROSITE" id="PS50937"/>
    </source>
</evidence>
<keyword evidence="5" id="KW-1185">Reference proteome</keyword>
<sequence length="265" mass="29444">MAWSTREIAELAGTSLRTVRHYHDVGLLAEPSRRPNGYKQYGVAHLVRVLRIKRLSELGFSLTQIAEMGEDDEHPQEALNALDAELSATITRLQRARVELGFLLRESTAPDLPPELAIAALDADLSDADRSLLVVLSRVLGQHAMEAFARLLQDTAEDPTRAEFESLPEDADEATRQALAERMALVTRELVERHPKLREIGREPPHGGPFAAQTVERAIKDLYRPAQLDVLRRMEKVIEQTDPLHSAEADAARPVPKAIPEAPPC</sequence>
<dbReference type="CDD" id="cd00592">
    <property type="entry name" value="HTH_MerR-like"/>
    <property type="match status" value="1"/>
</dbReference>
<evidence type="ECO:0000313" key="5">
    <source>
        <dbReference type="Proteomes" id="UP000243542"/>
    </source>
</evidence>
<name>A0A2A9FHP1_9PSEU</name>
<dbReference type="Pfam" id="PF13411">
    <property type="entry name" value="MerR_1"/>
    <property type="match status" value="1"/>
</dbReference>